<sequence>MMKTSLEAWTQMSAAEQEQALAGCKVGVEQMKMIIEAAKAQK</sequence>
<gene>
    <name evidence="1" type="ORF">NCTC10717_01484</name>
</gene>
<dbReference type="Proteomes" id="UP000254575">
    <property type="component" value="Unassembled WGS sequence"/>
</dbReference>
<evidence type="ECO:0000313" key="1">
    <source>
        <dbReference type="EMBL" id="SUO97499.1"/>
    </source>
</evidence>
<evidence type="ECO:0000313" key="2">
    <source>
        <dbReference type="Proteomes" id="UP000254575"/>
    </source>
</evidence>
<proteinExistence type="predicted"/>
<reference evidence="1 2" key="1">
    <citation type="submission" date="2018-06" db="EMBL/GenBank/DDBJ databases">
        <authorList>
            <consortium name="Pathogen Informatics"/>
            <person name="Doyle S."/>
        </authorList>
    </citation>
    <scope>NUCLEOTIDE SEQUENCE [LARGE SCALE GENOMIC DNA]</scope>
    <source>
        <strain evidence="1 2">NCTC10717</strain>
    </source>
</reference>
<accession>A0A380MY63</accession>
<dbReference type="AlphaFoldDB" id="A0A380MY63"/>
<organism evidence="1 2">
    <name type="scientific">Suttonella indologenes</name>
    <dbReference type="NCBI Taxonomy" id="13276"/>
    <lineage>
        <taxon>Bacteria</taxon>
        <taxon>Pseudomonadati</taxon>
        <taxon>Pseudomonadota</taxon>
        <taxon>Gammaproteobacteria</taxon>
        <taxon>Cardiobacteriales</taxon>
        <taxon>Cardiobacteriaceae</taxon>
        <taxon>Suttonella</taxon>
    </lineage>
</organism>
<dbReference type="EMBL" id="UHIA01000004">
    <property type="protein sequence ID" value="SUO97499.1"/>
    <property type="molecule type" value="Genomic_DNA"/>
</dbReference>
<keyword evidence="2" id="KW-1185">Reference proteome</keyword>
<name>A0A380MY63_9GAMM</name>
<protein>
    <submittedName>
        <fullName evidence="1">Uncharacterized protein</fullName>
    </submittedName>
</protein>